<dbReference type="InterPro" id="IPR027396">
    <property type="entry name" value="DsrEFH-like"/>
</dbReference>
<accession>A0A2P7RTY5</accession>
<dbReference type="Pfam" id="PF02635">
    <property type="entry name" value="DsrE"/>
    <property type="match status" value="1"/>
</dbReference>
<evidence type="ECO:0000256" key="1">
    <source>
        <dbReference type="SAM" id="SignalP"/>
    </source>
</evidence>
<keyword evidence="3" id="KW-1185">Reference proteome</keyword>
<sequence length="147" mass="15472">MRRREMFRAILAGAGVFVGLRQANAAPPDTPPPVPKVAYHLADLEKVGFVLGNIRNHYTGLDGQVEIALVVHGPALAAFRGEGLSSGLSDRFAGLVKDGLSPFACANTMMSMGMMLTDLLPGFAAADTGGVVKLAELQSQGYAYVRP</sequence>
<dbReference type="AlphaFoldDB" id="A0A2P7RTY5"/>
<dbReference type="SUPFAM" id="SSF75169">
    <property type="entry name" value="DsrEFH-like"/>
    <property type="match status" value="1"/>
</dbReference>
<feature type="chain" id="PRO_5015203898" evidence="1">
    <location>
        <begin position="26"/>
        <end position="147"/>
    </location>
</feature>
<evidence type="ECO:0000313" key="2">
    <source>
        <dbReference type="EMBL" id="PSJ53687.1"/>
    </source>
</evidence>
<organism evidence="2 3">
    <name type="scientific">Pseudaminobacter soli</name>
    <name type="common">ex Li et al. 2025</name>
    <dbReference type="NCBI Taxonomy" id="1295366"/>
    <lineage>
        <taxon>Bacteria</taxon>
        <taxon>Pseudomonadati</taxon>
        <taxon>Pseudomonadota</taxon>
        <taxon>Alphaproteobacteria</taxon>
        <taxon>Hyphomicrobiales</taxon>
        <taxon>Phyllobacteriaceae</taxon>
        <taxon>Pseudaminobacter</taxon>
    </lineage>
</organism>
<dbReference type="OrthoDB" id="5794490at2"/>
<keyword evidence="1" id="KW-0732">Signal</keyword>
<dbReference type="PANTHER" id="PTHR37691">
    <property type="entry name" value="BLR3518 PROTEIN"/>
    <property type="match status" value="1"/>
</dbReference>
<protein>
    <submittedName>
        <fullName evidence="2">Uncharacterized protein</fullName>
    </submittedName>
</protein>
<dbReference type="RefSeq" id="WP_106727306.1">
    <property type="nucleotide sequence ID" value="NZ_PXYL01000029.1"/>
</dbReference>
<evidence type="ECO:0000313" key="3">
    <source>
        <dbReference type="Proteomes" id="UP000240653"/>
    </source>
</evidence>
<dbReference type="InterPro" id="IPR003787">
    <property type="entry name" value="Sulphur_relay_DsrE/F-like"/>
</dbReference>
<dbReference type="Proteomes" id="UP000240653">
    <property type="component" value="Unassembled WGS sequence"/>
</dbReference>
<proteinExistence type="predicted"/>
<gene>
    <name evidence="2" type="ORF">C7I85_28105</name>
</gene>
<reference evidence="2 3" key="1">
    <citation type="submission" date="2018-03" db="EMBL/GenBank/DDBJ databases">
        <title>The draft genome of Mesorhizobium soli JCM 19897.</title>
        <authorList>
            <person name="Li L."/>
            <person name="Liu L."/>
            <person name="Liang L."/>
            <person name="Wang T."/>
            <person name="Zhang X."/>
        </authorList>
    </citation>
    <scope>NUCLEOTIDE SEQUENCE [LARGE SCALE GENOMIC DNA]</scope>
    <source>
        <strain evidence="2 3">JCM 19897</strain>
    </source>
</reference>
<dbReference type="EMBL" id="PXYL01000029">
    <property type="protein sequence ID" value="PSJ53687.1"/>
    <property type="molecule type" value="Genomic_DNA"/>
</dbReference>
<feature type="signal peptide" evidence="1">
    <location>
        <begin position="1"/>
        <end position="25"/>
    </location>
</feature>
<dbReference type="Gene3D" id="3.40.1260.10">
    <property type="entry name" value="DsrEFH-like"/>
    <property type="match status" value="1"/>
</dbReference>
<dbReference type="PANTHER" id="PTHR37691:SF1">
    <property type="entry name" value="BLR3518 PROTEIN"/>
    <property type="match status" value="1"/>
</dbReference>
<comment type="caution">
    <text evidence="2">The sequence shown here is derived from an EMBL/GenBank/DDBJ whole genome shotgun (WGS) entry which is preliminary data.</text>
</comment>
<name>A0A2P7RTY5_9HYPH</name>